<dbReference type="InterPro" id="IPR004090">
    <property type="entry name" value="Chemotax_Me-accpt_rcpt"/>
</dbReference>
<gene>
    <name evidence="5" type="ORF">MUN87_07210</name>
</gene>
<evidence type="ECO:0000256" key="2">
    <source>
        <dbReference type="ARBA" id="ARBA00029447"/>
    </source>
</evidence>
<accession>A0ABY4GSR8</accession>
<dbReference type="EMBL" id="CP095071">
    <property type="protein sequence ID" value="UOQ87443.1"/>
    <property type="molecule type" value="Genomic_DNA"/>
</dbReference>
<dbReference type="SUPFAM" id="SSF58104">
    <property type="entry name" value="Methyl-accepting chemotaxis protein (MCP) signaling domain"/>
    <property type="match status" value="1"/>
</dbReference>
<keyword evidence="1 3" id="KW-0807">Transducer</keyword>
<sequence>MQIGQIEEKMHGIKRESTSLSDISNQIETIVNMVTDIAEQTNLLALNAAIEAARAGEEGKGFAVVADEVRKLAEQTKQSVSNVTGLIDKTNTQVAKVTNYVDEVQLSVTNSSDNMKQISRFFEELMVNMHDAKGHNNTIETEIEQFAQQLDSVNQSFEKISITIEELMEMTAEK</sequence>
<keyword evidence="6" id="KW-1185">Reference proteome</keyword>
<comment type="similarity">
    <text evidence="2">Belongs to the methyl-accepting chemotaxis (MCP) protein family.</text>
</comment>
<dbReference type="SMART" id="SM00283">
    <property type="entry name" value="MA"/>
    <property type="match status" value="1"/>
</dbReference>
<evidence type="ECO:0000313" key="5">
    <source>
        <dbReference type="EMBL" id="UOQ87443.1"/>
    </source>
</evidence>
<protein>
    <submittedName>
        <fullName evidence="5">Methyl-accepting chemotaxis protein</fullName>
    </submittedName>
</protein>
<dbReference type="Pfam" id="PF00015">
    <property type="entry name" value="MCPsignal"/>
    <property type="match status" value="1"/>
</dbReference>
<dbReference type="InterPro" id="IPR004089">
    <property type="entry name" value="MCPsignal_dom"/>
</dbReference>
<feature type="domain" description="Methyl-accepting transducer" evidence="4">
    <location>
        <begin position="1"/>
        <end position="161"/>
    </location>
</feature>
<proteinExistence type="inferred from homology"/>
<evidence type="ECO:0000256" key="1">
    <source>
        <dbReference type="ARBA" id="ARBA00023224"/>
    </source>
</evidence>
<name>A0ABY4GSR8_9BACI</name>
<dbReference type="Proteomes" id="UP000831537">
    <property type="component" value="Chromosome"/>
</dbReference>
<dbReference type="PANTHER" id="PTHR32089">
    <property type="entry name" value="METHYL-ACCEPTING CHEMOTAXIS PROTEIN MCPB"/>
    <property type="match status" value="1"/>
</dbReference>
<evidence type="ECO:0000313" key="6">
    <source>
        <dbReference type="Proteomes" id="UP000831537"/>
    </source>
</evidence>
<dbReference type="PRINTS" id="PR00260">
    <property type="entry name" value="CHEMTRNSDUCR"/>
</dbReference>
<evidence type="ECO:0000259" key="4">
    <source>
        <dbReference type="PROSITE" id="PS50111"/>
    </source>
</evidence>
<dbReference type="Gene3D" id="1.10.287.950">
    <property type="entry name" value="Methyl-accepting chemotaxis protein"/>
    <property type="match status" value="1"/>
</dbReference>
<reference evidence="5 6" key="1">
    <citation type="submission" date="2022-04" db="EMBL/GenBank/DDBJ databases">
        <title>Gracilibacillus sp. isolated from saltern.</title>
        <authorList>
            <person name="Won M."/>
            <person name="Lee C.-M."/>
            <person name="Woen H.-Y."/>
            <person name="Kwon S.-W."/>
        </authorList>
    </citation>
    <scope>NUCLEOTIDE SEQUENCE [LARGE SCALE GENOMIC DNA]</scope>
    <source>
        <strain evidence="5 6">SSPM10-3</strain>
    </source>
</reference>
<dbReference type="PROSITE" id="PS50111">
    <property type="entry name" value="CHEMOTAXIS_TRANSDUC_2"/>
    <property type="match status" value="1"/>
</dbReference>
<organism evidence="5 6">
    <name type="scientific">Gracilibacillus salinarum</name>
    <dbReference type="NCBI Taxonomy" id="2932255"/>
    <lineage>
        <taxon>Bacteria</taxon>
        <taxon>Bacillati</taxon>
        <taxon>Bacillota</taxon>
        <taxon>Bacilli</taxon>
        <taxon>Bacillales</taxon>
        <taxon>Bacillaceae</taxon>
        <taxon>Gracilibacillus</taxon>
    </lineage>
</organism>
<dbReference type="PANTHER" id="PTHR32089:SF118">
    <property type="entry name" value="HEME-BASED AEROTACTIC TRANSDUCER HEMAT"/>
    <property type="match status" value="1"/>
</dbReference>
<evidence type="ECO:0000256" key="3">
    <source>
        <dbReference type="PROSITE-ProRule" id="PRU00284"/>
    </source>
</evidence>